<name>A0ACB8BEJ8_9AGAM</name>
<evidence type="ECO:0000313" key="1">
    <source>
        <dbReference type="EMBL" id="KAH7924246.1"/>
    </source>
</evidence>
<organism evidence="1 2">
    <name type="scientific">Leucogyrophana mollusca</name>
    <dbReference type="NCBI Taxonomy" id="85980"/>
    <lineage>
        <taxon>Eukaryota</taxon>
        <taxon>Fungi</taxon>
        <taxon>Dikarya</taxon>
        <taxon>Basidiomycota</taxon>
        <taxon>Agaricomycotina</taxon>
        <taxon>Agaricomycetes</taxon>
        <taxon>Agaricomycetidae</taxon>
        <taxon>Boletales</taxon>
        <taxon>Boletales incertae sedis</taxon>
        <taxon>Leucogyrophana</taxon>
    </lineage>
</organism>
<evidence type="ECO:0000313" key="2">
    <source>
        <dbReference type="Proteomes" id="UP000790709"/>
    </source>
</evidence>
<keyword evidence="2" id="KW-1185">Reference proteome</keyword>
<accession>A0ACB8BEJ8</accession>
<dbReference type="EMBL" id="MU266429">
    <property type="protein sequence ID" value="KAH7924246.1"/>
    <property type="molecule type" value="Genomic_DNA"/>
</dbReference>
<proteinExistence type="predicted"/>
<gene>
    <name evidence="1" type="ORF">BV22DRAFT_1120279</name>
</gene>
<comment type="caution">
    <text evidence="1">The sequence shown here is derived from an EMBL/GenBank/DDBJ whole genome shotgun (WGS) entry which is preliminary data.</text>
</comment>
<sequence length="88" mass="9842">MNSCNRKRDTRVKQLHETQLGEELKSGFYPCSPTMFGPRSLSKFMGTRPLGRSARGGWAFLWCVIALWKRSHKPPAETCMAAAPSIGD</sequence>
<dbReference type="Proteomes" id="UP000790709">
    <property type="component" value="Unassembled WGS sequence"/>
</dbReference>
<reference evidence="1" key="1">
    <citation type="journal article" date="2021" name="New Phytol.">
        <title>Evolutionary innovations through gain and loss of genes in the ectomycorrhizal Boletales.</title>
        <authorList>
            <person name="Wu G."/>
            <person name="Miyauchi S."/>
            <person name="Morin E."/>
            <person name="Kuo A."/>
            <person name="Drula E."/>
            <person name="Varga T."/>
            <person name="Kohler A."/>
            <person name="Feng B."/>
            <person name="Cao Y."/>
            <person name="Lipzen A."/>
            <person name="Daum C."/>
            <person name="Hundley H."/>
            <person name="Pangilinan J."/>
            <person name="Johnson J."/>
            <person name="Barry K."/>
            <person name="LaButti K."/>
            <person name="Ng V."/>
            <person name="Ahrendt S."/>
            <person name="Min B."/>
            <person name="Choi I.G."/>
            <person name="Park H."/>
            <person name="Plett J.M."/>
            <person name="Magnuson J."/>
            <person name="Spatafora J.W."/>
            <person name="Nagy L.G."/>
            <person name="Henrissat B."/>
            <person name="Grigoriev I.V."/>
            <person name="Yang Z.L."/>
            <person name="Xu J."/>
            <person name="Martin F.M."/>
        </authorList>
    </citation>
    <scope>NUCLEOTIDE SEQUENCE</scope>
    <source>
        <strain evidence="1">KUC20120723A-06</strain>
    </source>
</reference>
<protein>
    <submittedName>
        <fullName evidence="1">Uncharacterized protein</fullName>
    </submittedName>
</protein>